<feature type="signal peptide" evidence="1">
    <location>
        <begin position="1"/>
        <end position="17"/>
    </location>
</feature>
<accession>A0ABU5NWW8</accession>
<dbReference type="InterPro" id="IPR012938">
    <property type="entry name" value="Glc/Sorbosone_DH"/>
</dbReference>
<dbReference type="Pfam" id="PF07995">
    <property type="entry name" value="GSDH"/>
    <property type="match status" value="1"/>
</dbReference>
<evidence type="ECO:0000313" key="4">
    <source>
        <dbReference type="Proteomes" id="UP001305746"/>
    </source>
</evidence>
<dbReference type="InterPro" id="IPR011042">
    <property type="entry name" value="6-blade_b-propeller_TolB-like"/>
</dbReference>
<sequence length="702" mass="75229">MVRCLLLVLFVSLSACGGSGGGGASFGLAGRPGNTQCLAFAASGEVQLTALVPNLAFDAPLLMVPHPSQNTVVYVLEQAGTVYRVDLATETRSVLVNLADFYPISDPASCLECGLLGMAFDPAFADNGYLYLSFTQGPPSLTSYVARFQSTDNGQSLRGNGAGALERFDLMTQAQPYRNHNGGHIAFGPDNLLYIGLGDGGDANDPQNRAQDLSTRLGKMLRYTADGSPASNGVSGSVPEIYAYGLRNPWRWSFDRSTGALWAGDVGQDDFEEINIITRGGNYGWRCYEGFQRTANSCSVSSGFEPPVHAYGRGDGISVTGGYVYRGGAIPPLRGAYLFSDFGSGTLWALTRRPDGSYQRRTLLETGRNVASFGQDNQGELYLVTTTGLFRIDPVVEEIELPQRLSDTGCVQANAPWQPADALIPYQPIEGFWSDGADKTRYLALPDNTTVGLTDTGDFEFPRGSVLVKNFSLDQRPVETRLYLHNADGSWSGYSYRWDEAGSDAELVAGSQDVDLGGQVWHYPSAGECTQCHTRAAGFTLGLETLQLDAPFTYPQTGISANQLDTLAGIGVLERAPTPAQRSRRLSASTDPDASLEARARSYLHSNCSHCHRPGGTTQSSMDLRFTTTLGTTGTCGIAPSTEDPDRPGAQLLAPGDAANSLLHLRMLAGDSDRMPPISTLRVDQRGAQLVADWIDSLAGCN</sequence>
<feature type="domain" description="Glucose/Sorbosone dehydrogenase" evidence="2">
    <location>
        <begin position="60"/>
        <end position="386"/>
    </location>
</feature>
<feature type="chain" id="PRO_5047416261" evidence="1">
    <location>
        <begin position="18"/>
        <end position="702"/>
    </location>
</feature>
<evidence type="ECO:0000313" key="3">
    <source>
        <dbReference type="EMBL" id="MEA1080308.1"/>
    </source>
</evidence>
<keyword evidence="4" id="KW-1185">Reference proteome</keyword>
<comment type="caution">
    <text evidence="3">The sequence shown here is derived from an EMBL/GenBank/DDBJ whole genome shotgun (WGS) entry which is preliminary data.</text>
</comment>
<dbReference type="InterPro" id="IPR011041">
    <property type="entry name" value="Quinoprot_gluc/sorb_DH_b-prop"/>
</dbReference>
<dbReference type="EMBL" id="JAYDCJ010000003">
    <property type="protein sequence ID" value="MEA1080308.1"/>
    <property type="molecule type" value="Genomic_DNA"/>
</dbReference>
<reference evidence="3 4" key="1">
    <citation type="submission" date="2023-12" db="EMBL/GenBank/DDBJ databases">
        <title>Marinobacter qingdaonensis sp. nov., isolated from the intertidal sediment of Qingdao, PR China.</title>
        <authorList>
            <person name="Li Y."/>
        </authorList>
    </citation>
    <scope>NUCLEOTIDE SEQUENCE [LARGE SCALE GENOMIC DNA]</scope>
    <source>
        <strain evidence="3 4">ASW11-75</strain>
    </source>
</reference>
<name>A0ABU5NWW8_9GAMM</name>
<keyword evidence="1" id="KW-0732">Signal</keyword>
<dbReference type="PANTHER" id="PTHR19328">
    <property type="entry name" value="HEDGEHOG-INTERACTING PROTEIN"/>
    <property type="match status" value="1"/>
</dbReference>
<dbReference type="PANTHER" id="PTHR19328:SF75">
    <property type="entry name" value="ALDOSE SUGAR DEHYDROGENASE YLII"/>
    <property type="match status" value="1"/>
</dbReference>
<proteinExistence type="predicted"/>
<organism evidence="3 4">
    <name type="scientific">Marinobacter qingdaonensis</name>
    <dbReference type="NCBI Taxonomy" id="3108486"/>
    <lineage>
        <taxon>Bacteria</taxon>
        <taxon>Pseudomonadati</taxon>
        <taxon>Pseudomonadota</taxon>
        <taxon>Gammaproteobacteria</taxon>
        <taxon>Pseudomonadales</taxon>
        <taxon>Marinobacteraceae</taxon>
        <taxon>Marinobacter</taxon>
    </lineage>
</organism>
<gene>
    <name evidence="3" type="ORF">U5822_06485</name>
</gene>
<dbReference type="Proteomes" id="UP001305746">
    <property type="component" value="Unassembled WGS sequence"/>
</dbReference>
<dbReference type="PROSITE" id="PS51257">
    <property type="entry name" value="PROKAR_LIPOPROTEIN"/>
    <property type="match status" value="1"/>
</dbReference>
<protein>
    <submittedName>
        <fullName evidence="3">PQQ-dependent sugar dehydrogenase</fullName>
    </submittedName>
</protein>
<dbReference type="RefSeq" id="WP_322854814.1">
    <property type="nucleotide sequence ID" value="NZ_JAYDCJ010000003.1"/>
</dbReference>
<evidence type="ECO:0000256" key="1">
    <source>
        <dbReference type="SAM" id="SignalP"/>
    </source>
</evidence>
<dbReference type="SUPFAM" id="SSF50952">
    <property type="entry name" value="Soluble quinoprotein glucose dehydrogenase"/>
    <property type="match status" value="1"/>
</dbReference>
<dbReference type="Gene3D" id="2.120.10.30">
    <property type="entry name" value="TolB, C-terminal domain"/>
    <property type="match status" value="1"/>
</dbReference>
<evidence type="ECO:0000259" key="2">
    <source>
        <dbReference type="Pfam" id="PF07995"/>
    </source>
</evidence>